<keyword evidence="2" id="KW-1185">Reference proteome</keyword>
<reference evidence="1 2" key="1">
    <citation type="submission" date="2019-02" db="EMBL/GenBank/DDBJ databases">
        <title>Deep-cultivation of Planctomycetes and their phenomic and genomic characterization uncovers novel biology.</title>
        <authorList>
            <person name="Wiegand S."/>
            <person name="Jogler M."/>
            <person name="Boedeker C."/>
            <person name="Pinto D."/>
            <person name="Vollmers J."/>
            <person name="Rivas-Marin E."/>
            <person name="Kohn T."/>
            <person name="Peeters S.H."/>
            <person name="Heuer A."/>
            <person name="Rast P."/>
            <person name="Oberbeckmann S."/>
            <person name="Bunk B."/>
            <person name="Jeske O."/>
            <person name="Meyerdierks A."/>
            <person name="Storesund J.E."/>
            <person name="Kallscheuer N."/>
            <person name="Luecker S."/>
            <person name="Lage O.M."/>
            <person name="Pohl T."/>
            <person name="Merkel B.J."/>
            <person name="Hornburger P."/>
            <person name="Mueller R.-W."/>
            <person name="Bruemmer F."/>
            <person name="Labrenz M."/>
            <person name="Spormann A.M."/>
            <person name="Op Den Camp H."/>
            <person name="Overmann J."/>
            <person name="Amann R."/>
            <person name="Jetten M.S.M."/>
            <person name="Mascher T."/>
            <person name="Medema M.H."/>
            <person name="Devos D.P."/>
            <person name="Kaster A.-K."/>
            <person name="Ovreas L."/>
            <person name="Rohde M."/>
            <person name="Galperin M.Y."/>
            <person name="Jogler C."/>
        </authorList>
    </citation>
    <scope>NUCLEOTIDE SEQUENCE [LARGE SCALE GENOMIC DNA]</scope>
    <source>
        <strain evidence="1 2">Poly51</strain>
    </source>
</reference>
<name>A0A5C6EQC5_9BACT</name>
<dbReference type="EMBL" id="SJPW01000005">
    <property type="protein sequence ID" value="TWU50500.1"/>
    <property type="molecule type" value="Genomic_DNA"/>
</dbReference>
<gene>
    <name evidence="1" type="ORF">Poly51_37900</name>
</gene>
<evidence type="ECO:0000313" key="2">
    <source>
        <dbReference type="Proteomes" id="UP000318288"/>
    </source>
</evidence>
<accession>A0A5C6EQC5</accession>
<sequence>MDPFHDYNGDRENDEQILRNPASEQMHALALQGGCGRVFRGTKIIPLQRRSRKLATKAERLQMPDV</sequence>
<dbReference type="Proteomes" id="UP000318288">
    <property type="component" value="Unassembled WGS sequence"/>
</dbReference>
<proteinExistence type="predicted"/>
<evidence type="ECO:0000313" key="1">
    <source>
        <dbReference type="EMBL" id="TWU50500.1"/>
    </source>
</evidence>
<protein>
    <submittedName>
        <fullName evidence="1">Uncharacterized protein</fullName>
    </submittedName>
</protein>
<organism evidence="1 2">
    <name type="scientific">Rubripirellula tenax</name>
    <dbReference type="NCBI Taxonomy" id="2528015"/>
    <lineage>
        <taxon>Bacteria</taxon>
        <taxon>Pseudomonadati</taxon>
        <taxon>Planctomycetota</taxon>
        <taxon>Planctomycetia</taxon>
        <taxon>Pirellulales</taxon>
        <taxon>Pirellulaceae</taxon>
        <taxon>Rubripirellula</taxon>
    </lineage>
</organism>
<dbReference type="AlphaFoldDB" id="A0A5C6EQC5"/>
<comment type="caution">
    <text evidence="1">The sequence shown here is derived from an EMBL/GenBank/DDBJ whole genome shotgun (WGS) entry which is preliminary data.</text>
</comment>